<reference evidence="4" key="1">
    <citation type="submission" date="2023-07" db="EMBL/GenBank/DDBJ databases">
        <title>30 novel species of actinomycetes from the DSMZ collection.</title>
        <authorList>
            <person name="Nouioui I."/>
        </authorList>
    </citation>
    <scope>NUCLEOTIDE SEQUENCE [LARGE SCALE GENOMIC DNA]</scope>
    <source>
        <strain evidence="4">DSM 42041</strain>
    </source>
</reference>
<comment type="caution">
    <text evidence="3">The sequence shown here is derived from an EMBL/GenBank/DDBJ whole genome shotgun (WGS) entry which is preliminary data.</text>
</comment>
<sequence>MNDSPGWASPGSSPSEPSKGAEGSPADDASRTPPPEPPGAGRQGRPGDQPERPDAQPGRVPGNVQPGKWSAEQPPASAGGGWGAAPPHPGGPGHPAPGQPPGWGAWNQWGRPPAAKPGVIPLRPLGVGEILDGAVSTARAHWRTALGVALGVAVLVQLASTVANGIWLRGNDGLEALENNPRPSTDELLDAMSATFSSAGITLLATLVGTVIATAMLTIVVSRAVLGRTVNMSEAWRESRPQLGRMLGLTVLVMLIVTGSVLAGTLPGIVLLAAGATVAGSGLLLLGMIGGAACGIWLWIRYCLAAPALMLERQRVTTALRRSAKLVRNSWWRIFGIQILAWLLVQIVSLIVQIPSSVLASVIEGDGLRDVVLSGSLTFSWTYLIIVGIGGVLAMTVTLPLSAGITALLYMDQRIRREALDLELARAAGVDASGSAPPGPAGS</sequence>
<feature type="transmembrane region" description="Helical" evidence="2">
    <location>
        <begin position="331"/>
        <end position="352"/>
    </location>
</feature>
<dbReference type="RefSeq" id="WP_311675342.1">
    <property type="nucleotide sequence ID" value="NZ_JAVREQ010000024.1"/>
</dbReference>
<evidence type="ECO:0008006" key="5">
    <source>
        <dbReference type="Google" id="ProtNLM"/>
    </source>
</evidence>
<accession>A0ABU2P180</accession>
<keyword evidence="2" id="KW-0812">Transmembrane</keyword>
<keyword evidence="2" id="KW-1133">Transmembrane helix</keyword>
<dbReference type="EMBL" id="JAVREQ010000024">
    <property type="protein sequence ID" value="MDT0381663.1"/>
    <property type="molecule type" value="Genomic_DNA"/>
</dbReference>
<proteinExistence type="predicted"/>
<feature type="transmembrane region" description="Helical" evidence="2">
    <location>
        <begin position="201"/>
        <end position="226"/>
    </location>
</feature>
<feature type="transmembrane region" description="Helical" evidence="2">
    <location>
        <begin position="282"/>
        <end position="310"/>
    </location>
</feature>
<evidence type="ECO:0000256" key="1">
    <source>
        <dbReference type="SAM" id="MobiDB-lite"/>
    </source>
</evidence>
<dbReference type="Pfam" id="PF24400">
    <property type="entry name" value="DUF7544"/>
    <property type="match status" value="1"/>
</dbReference>
<evidence type="ECO:0000313" key="4">
    <source>
        <dbReference type="Proteomes" id="UP001183414"/>
    </source>
</evidence>
<keyword evidence="2" id="KW-0472">Membrane</keyword>
<feature type="compositionally biased region" description="Low complexity" evidence="1">
    <location>
        <begin position="1"/>
        <end position="24"/>
    </location>
</feature>
<name>A0ABU2P180_9ACTN</name>
<gene>
    <name evidence="3" type="ORF">RM572_23155</name>
</gene>
<dbReference type="InterPro" id="IPR055966">
    <property type="entry name" value="DUF7544"/>
</dbReference>
<dbReference type="PANTHER" id="PTHR33133:SF1">
    <property type="entry name" value="EXPRESSED PROTEIN-RELATED"/>
    <property type="match status" value="1"/>
</dbReference>
<dbReference type="PANTHER" id="PTHR33133">
    <property type="entry name" value="OS08G0107100 PROTEIN-RELATED"/>
    <property type="match status" value="1"/>
</dbReference>
<organism evidence="3 4">
    <name type="scientific">Streptomyces hazeniae</name>
    <dbReference type="NCBI Taxonomy" id="3075538"/>
    <lineage>
        <taxon>Bacteria</taxon>
        <taxon>Bacillati</taxon>
        <taxon>Actinomycetota</taxon>
        <taxon>Actinomycetes</taxon>
        <taxon>Kitasatosporales</taxon>
        <taxon>Streptomycetaceae</taxon>
        <taxon>Streptomyces</taxon>
    </lineage>
</organism>
<dbReference type="Proteomes" id="UP001183414">
    <property type="component" value="Unassembled WGS sequence"/>
</dbReference>
<evidence type="ECO:0000313" key="3">
    <source>
        <dbReference type="EMBL" id="MDT0381663.1"/>
    </source>
</evidence>
<feature type="transmembrane region" description="Helical" evidence="2">
    <location>
        <begin position="145"/>
        <end position="167"/>
    </location>
</feature>
<feature type="compositionally biased region" description="Pro residues" evidence="1">
    <location>
        <begin position="86"/>
        <end position="100"/>
    </location>
</feature>
<evidence type="ECO:0000256" key="2">
    <source>
        <dbReference type="SAM" id="Phobius"/>
    </source>
</evidence>
<feature type="transmembrane region" description="Helical" evidence="2">
    <location>
        <begin position="247"/>
        <end position="276"/>
    </location>
</feature>
<feature type="transmembrane region" description="Helical" evidence="2">
    <location>
        <begin position="381"/>
        <end position="410"/>
    </location>
</feature>
<keyword evidence="4" id="KW-1185">Reference proteome</keyword>
<feature type="region of interest" description="Disordered" evidence="1">
    <location>
        <begin position="1"/>
        <end position="112"/>
    </location>
</feature>
<protein>
    <recommendedName>
        <fullName evidence="5">Glycerophosphoryl diester phosphodiesterase membrane domain-containing protein</fullName>
    </recommendedName>
</protein>